<dbReference type="Proteomes" id="UP001340816">
    <property type="component" value="Chromosome"/>
</dbReference>
<organism evidence="2 3">
    <name type="scientific">Streptomyces phaeochromogenes</name>
    <dbReference type="NCBI Taxonomy" id="1923"/>
    <lineage>
        <taxon>Bacteria</taxon>
        <taxon>Bacillati</taxon>
        <taxon>Actinomycetota</taxon>
        <taxon>Actinomycetes</taxon>
        <taxon>Kitasatosporales</taxon>
        <taxon>Streptomycetaceae</taxon>
        <taxon>Streptomyces</taxon>
        <taxon>Streptomyces phaeochromogenes group</taxon>
    </lineage>
</organism>
<dbReference type="InterPro" id="IPR032710">
    <property type="entry name" value="NTF2-like_dom_sf"/>
</dbReference>
<feature type="domain" description="SnoaL-like" evidence="1">
    <location>
        <begin position="20"/>
        <end position="156"/>
    </location>
</feature>
<evidence type="ECO:0000313" key="2">
    <source>
        <dbReference type="EMBL" id="WSD19687.1"/>
    </source>
</evidence>
<evidence type="ECO:0000313" key="3">
    <source>
        <dbReference type="Proteomes" id="UP001340816"/>
    </source>
</evidence>
<dbReference type="Pfam" id="PF13577">
    <property type="entry name" value="SnoaL_4"/>
    <property type="match status" value="1"/>
</dbReference>
<dbReference type="EMBL" id="CP109135">
    <property type="protein sequence ID" value="WSD19687.1"/>
    <property type="molecule type" value="Genomic_DNA"/>
</dbReference>
<proteinExistence type="predicted"/>
<reference evidence="2 3" key="1">
    <citation type="submission" date="2022-10" db="EMBL/GenBank/DDBJ databases">
        <title>The complete genomes of actinobacterial strains from the NBC collection.</title>
        <authorList>
            <person name="Joergensen T.S."/>
            <person name="Alvarez Arevalo M."/>
            <person name="Sterndorff E.B."/>
            <person name="Faurdal D."/>
            <person name="Vuksanovic O."/>
            <person name="Mourched A.-S."/>
            <person name="Charusanti P."/>
            <person name="Shaw S."/>
            <person name="Blin K."/>
            <person name="Weber T."/>
        </authorList>
    </citation>
    <scope>NUCLEOTIDE SEQUENCE [LARGE SCALE GENOMIC DNA]</scope>
    <source>
        <strain evidence="2 3">NBC 01752</strain>
    </source>
</reference>
<accession>A0ABZ1HM60</accession>
<dbReference type="InterPro" id="IPR037401">
    <property type="entry name" value="SnoaL-like"/>
</dbReference>
<dbReference type="RefSeq" id="WP_326761623.1">
    <property type="nucleotide sequence ID" value="NZ_CP109135.1"/>
</dbReference>
<dbReference type="Gene3D" id="3.10.450.50">
    <property type="match status" value="1"/>
</dbReference>
<dbReference type="SUPFAM" id="SSF54427">
    <property type="entry name" value="NTF2-like"/>
    <property type="match status" value="1"/>
</dbReference>
<sequence length="220" mass="24923">MTKPDSLDHTIRILERRLAAVEARDAVERLQYQYGFYLDNRMWDELAELFCDDAHGPPSIEIGRRGSYTGRDRVREFLVEVLGEGRWGLVTDEVIDHIQLQPLITVAEDGRTARCRSRALILGNSPPGTGRLLLAEGLYENRYVKQGEEWRIERLHWVPTFYTTVGDFDRAVFESAPPSELIPPDVASVPADKRLGRQFLPFHYPHPVTGAESPVPAADA</sequence>
<evidence type="ECO:0000259" key="1">
    <source>
        <dbReference type="Pfam" id="PF13577"/>
    </source>
</evidence>
<keyword evidence="3" id="KW-1185">Reference proteome</keyword>
<protein>
    <submittedName>
        <fullName evidence="2">Nuclear transport factor 2 family protein</fullName>
    </submittedName>
</protein>
<name>A0ABZ1HM60_STRPH</name>
<gene>
    <name evidence="2" type="ORF">OHB35_44250</name>
</gene>